<comment type="caution">
    <text evidence="1">The sequence shown here is derived from an EMBL/GenBank/DDBJ whole genome shotgun (WGS) entry which is preliminary data.</text>
</comment>
<keyword evidence="2" id="KW-1185">Reference proteome</keyword>
<dbReference type="Proteomes" id="UP000639643">
    <property type="component" value="Unassembled WGS sequence"/>
</dbReference>
<protein>
    <submittedName>
        <fullName evidence="1">Uncharacterized protein</fullName>
    </submittedName>
</protein>
<dbReference type="EMBL" id="WIGM01000731">
    <property type="protein sequence ID" value="KAF6814436.1"/>
    <property type="molecule type" value="Genomic_DNA"/>
</dbReference>
<dbReference type="AlphaFoldDB" id="A0A8H6JKT4"/>
<gene>
    <name evidence="1" type="ORF">CMUS01_12653</name>
</gene>
<evidence type="ECO:0000313" key="1">
    <source>
        <dbReference type="EMBL" id="KAF6814436.1"/>
    </source>
</evidence>
<reference evidence="1" key="1">
    <citation type="journal article" date="2020" name="Phytopathology">
        <title>Genome Sequence Resources of Colletotrichum truncatum, C. plurivorum, C. musicola, and C. sojae: Four Species Pathogenic to Soybean (Glycine max).</title>
        <authorList>
            <person name="Rogerio F."/>
            <person name="Boufleur T.R."/>
            <person name="Ciampi-Guillardi M."/>
            <person name="Sukno S.A."/>
            <person name="Thon M.R."/>
            <person name="Massola Junior N.S."/>
            <person name="Baroncelli R."/>
        </authorList>
    </citation>
    <scope>NUCLEOTIDE SEQUENCE</scope>
    <source>
        <strain evidence="1">LFN0074</strain>
    </source>
</reference>
<accession>A0A8H6JKT4</accession>
<name>A0A8H6JKT4_9PEZI</name>
<sequence>VNAILWLVSGVYGCLKTFLGERADRLSDKVGQKLFEKKAKAPPKDDGYASSVV</sequence>
<dbReference type="OrthoDB" id="5363290at2759"/>
<organism evidence="1 2">
    <name type="scientific">Colletotrichum musicola</name>
    <dbReference type="NCBI Taxonomy" id="2175873"/>
    <lineage>
        <taxon>Eukaryota</taxon>
        <taxon>Fungi</taxon>
        <taxon>Dikarya</taxon>
        <taxon>Ascomycota</taxon>
        <taxon>Pezizomycotina</taxon>
        <taxon>Sordariomycetes</taxon>
        <taxon>Hypocreomycetidae</taxon>
        <taxon>Glomerellales</taxon>
        <taxon>Glomerellaceae</taxon>
        <taxon>Colletotrichum</taxon>
        <taxon>Colletotrichum orchidearum species complex</taxon>
    </lineage>
</organism>
<proteinExistence type="predicted"/>
<feature type="non-terminal residue" evidence="1">
    <location>
        <position position="1"/>
    </location>
</feature>
<evidence type="ECO:0000313" key="2">
    <source>
        <dbReference type="Proteomes" id="UP000639643"/>
    </source>
</evidence>